<feature type="active site" evidence="5">
    <location>
        <position position="399"/>
    </location>
</feature>
<keyword evidence="2 6" id="KW-0560">Oxidoreductase</keyword>
<dbReference type="InterPro" id="IPR016161">
    <property type="entry name" value="Ald_DH/histidinol_DH"/>
</dbReference>
<comment type="catalytic activity">
    <reaction evidence="4">
        <text>an aldehyde + NAD(+) + H2O = a carboxylate + NADH + 2 H(+)</text>
        <dbReference type="Rhea" id="RHEA:16185"/>
        <dbReference type="ChEBI" id="CHEBI:15377"/>
        <dbReference type="ChEBI" id="CHEBI:15378"/>
        <dbReference type="ChEBI" id="CHEBI:17478"/>
        <dbReference type="ChEBI" id="CHEBI:29067"/>
        <dbReference type="ChEBI" id="CHEBI:57540"/>
        <dbReference type="ChEBI" id="CHEBI:57945"/>
        <dbReference type="EC" id="1.2.1.3"/>
    </reaction>
</comment>
<dbReference type="Gene3D" id="3.40.605.10">
    <property type="entry name" value="Aldehyde Dehydrogenase, Chain A, domain 1"/>
    <property type="match status" value="1"/>
</dbReference>
<dbReference type="InterPro" id="IPR016162">
    <property type="entry name" value="Ald_DH_N"/>
</dbReference>
<comment type="similarity">
    <text evidence="1 6">Belongs to the aldehyde dehydrogenase family.</text>
</comment>
<evidence type="ECO:0000256" key="1">
    <source>
        <dbReference type="ARBA" id="ARBA00009986"/>
    </source>
</evidence>
<dbReference type="Proteomes" id="UP001642405">
    <property type="component" value="Unassembled WGS sequence"/>
</dbReference>
<evidence type="ECO:0000313" key="8">
    <source>
        <dbReference type="EMBL" id="CAK7211095.1"/>
    </source>
</evidence>
<dbReference type="InterPro" id="IPR029510">
    <property type="entry name" value="Ald_DH_CS_GLU"/>
</dbReference>
<dbReference type="Gene3D" id="3.40.309.10">
    <property type="entry name" value="Aldehyde Dehydrogenase, Chain A, domain 2"/>
    <property type="match status" value="1"/>
</dbReference>
<feature type="domain" description="Aldehyde dehydrogenase" evidence="7">
    <location>
        <begin position="234"/>
        <end position="449"/>
    </location>
</feature>
<evidence type="ECO:0000256" key="2">
    <source>
        <dbReference type="ARBA" id="ARBA00023002"/>
    </source>
</evidence>
<evidence type="ECO:0000256" key="6">
    <source>
        <dbReference type="RuleBase" id="RU003345"/>
    </source>
</evidence>
<dbReference type="PANTHER" id="PTHR11699">
    <property type="entry name" value="ALDEHYDE DEHYDROGENASE-RELATED"/>
    <property type="match status" value="1"/>
</dbReference>
<sequence>MAARERNGFGADAIRDMGLNNPWLSHAAEEYDALGGASAEGDSSGGSHFRASLHNGQMWLTLAIESGASQSLPSLRAKGQWWFAASNYHMKVVTLVKLFSTASAMSRIEMEQWVIGTGASGPQRSGTTTTRQASPAAAARQLEMRQQLSIHWSGPAPFQQTPVVQQRGLANFHVTGAPLVVRFEDLMGRPLLLADGEHDIIVAEADLQDNPATGQEIVQVAEARRAFNDRSWADADPTYRQAANLDFPGSVGTLKYYAGWIDKLVGLTSFNIPGAFAYTRREPGRLRLDHRRLQPDHPVELPLLIFTWKIPPAVAMGNTVVIKSAEATPLLAVKMCELIREAGFPAGTVNLISGFGKTAGSALVGHMDVDKVAFTGPTATGRAILQVSAASNLKRVTLELGGKSPNIVFADADLDRAAVWSAWGINMNFGQTCQAGTRLYVHEDVYDVF</sequence>
<evidence type="ECO:0000256" key="4">
    <source>
        <dbReference type="ARBA" id="ARBA00049194"/>
    </source>
</evidence>
<gene>
    <name evidence="8" type="ORF">SCUCBS95973_001014</name>
</gene>
<protein>
    <recommendedName>
        <fullName evidence="3">aldehyde dehydrogenase (NAD(+))</fullName>
        <ecNumber evidence="3">1.2.1.3</ecNumber>
    </recommendedName>
</protein>
<keyword evidence="9" id="KW-1185">Reference proteome</keyword>
<evidence type="ECO:0000313" key="9">
    <source>
        <dbReference type="Proteomes" id="UP001642405"/>
    </source>
</evidence>
<dbReference type="EC" id="1.2.1.3" evidence="3"/>
<proteinExistence type="inferred from homology"/>
<evidence type="ECO:0000256" key="5">
    <source>
        <dbReference type="PROSITE-ProRule" id="PRU10007"/>
    </source>
</evidence>
<dbReference type="SUPFAM" id="SSF53720">
    <property type="entry name" value="ALDH-like"/>
    <property type="match status" value="1"/>
</dbReference>
<reference evidence="8 9" key="1">
    <citation type="submission" date="2024-01" db="EMBL/GenBank/DDBJ databases">
        <authorList>
            <person name="Allen C."/>
            <person name="Tagirdzhanova G."/>
        </authorList>
    </citation>
    <scope>NUCLEOTIDE SEQUENCE [LARGE SCALE GENOMIC DNA]</scope>
</reference>
<name>A0ABP0AUY9_9PEZI</name>
<comment type="caution">
    <text evidence="8">The sequence shown here is derived from an EMBL/GenBank/DDBJ whole genome shotgun (WGS) entry which is preliminary data.</text>
</comment>
<evidence type="ECO:0000259" key="7">
    <source>
        <dbReference type="Pfam" id="PF00171"/>
    </source>
</evidence>
<dbReference type="InterPro" id="IPR016163">
    <property type="entry name" value="Ald_DH_C"/>
</dbReference>
<dbReference type="InterPro" id="IPR015590">
    <property type="entry name" value="Aldehyde_DH_dom"/>
</dbReference>
<evidence type="ECO:0000256" key="3">
    <source>
        <dbReference type="ARBA" id="ARBA00024226"/>
    </source>
</evidence>
<organism evidence="8 9">
    <name type="scientific">Sporothrix curviconia</name>
    <dbReference type="NCBI Taxonomy" id="1260050"/>
    <lineage>
        <taxon>Eukaryota</taxon>
        <taxon>Fungi</taxon>
        <taxon>Dikarya</taxon>
        <taxon>Ascomycota</taxon>
        <taxon>Pezizomycotina</taxon>
        <taxon>Sordariomycetes</taxon>
        <taxon>Sordariomycetidae</taxon>
        <taxon>Ophiostomatales</taxon>
        <taxon>Ophiostomataceae</taxon>
        <taxon>Sporothrix</taxon>
    </lineage>
</organism>
<dbReference type="Pfam" id="PF00171">
    <property type="entry name" value="Aldedh"/>
    <property type="match status" value="1"/>
</dbReference>
<dbReference type="PROSITE" id="PS00687">
    <property type="entry name" value="ALDEHYDE_DEHYDR_GLU"/>
    <property type="match status" value="1"/>
</dbReference>
<accession>A0ABP0AUY9</accession>
<dbReference type="EMBL" id="CAWUHB010000003">
    <property type="protein sequence ID" value="CAK7211095.1"/>
    <property type="molecule type" value="Genomic_DNA"/>
</dbReference>